<dbReference type="AlphaFoldDB" id="A0AAW0E603"/>
<evidence type="ECO:0000313" key="2">
    <source>
        <dbReference type="Proteomes" id="UP001383192"/>
    </source>
</evidence>
<reference evidence="1 2" key="1">
    <citation type="submission" date="2024-01" db="EMBL/GenBank/DDBJ databases">
        <title>A draft genome for a cacao thread blight-causing isolate of Paramarasmius palmivorus.</title>
        <authorList>
            <person name="Baruah I.K."/>
            <person name="Bukari Y."/>
            <person name="Amoako-Attah I."/>
            <person name="Meinhardt L.W."/>
            <person name="Bailey B.A."/>
            <person name="Cohen S.P."/>
        </authorList>
    </citation>
    <scope>NUCLEOTIDE SEQUENCE [LARGE SCALE GENOMIC DNA]</scope>
    <source>
        <strain evidence="1 2">GH-12</strain>
    </source>
</reference>
<dbReference type="Proteomes" id="UP001383192">
    <property type="component" value="Unassembled WGS sequence"/>
</dbReference>
<comment type="caution">
    <text evidence="1">The sequence shown here is derived from an EMBL/GenBank/DDBJ whole genome shotgun (WGS) entry which is preliminary data.</text>
</comment>
<organism evidence="1 2">
    <name type="scientific">Paramarasmius palmivorus</name>
    <dbReference type="NCBI Taxonomy" id="297713"/>
    <lineage>
        <taxon>Eukaryota</taxon>
        <taxon>Fungi</taxon>
        <taxon>Dikarya</taxon>
        <taxon>Basidiomycota</taxon>
        <taxon>Agaricomycotina</taxon>
        <taxon>Agaricomycetes</taxon>
        <taxon>Agaricomycetidae</taxon>
        <taxon>Agaricales</taxon>
        <taxon>Marasmiineae</taxon>
        <taxon>Marasmiaceae</taxon>
        <taxon>Paramarasmius</taxon>
    </lineage>
</organism>
<dbReference type="EMBL" id="JAYKXP010000002">
    <property type="protein sequence ID" value="KAK7060886.1"/>
    <property type="molecule type" value="Genomic_DNA"/>
</dbReference>
<sequence length="408" mass="46330">MQENQSELVDLYLSRSGKHPLKIHLYEHPEYAWSDLENVERTIGETGFKVLCSIIAELPRCRELYYGLDADGLLGEIPSQCRPTELPLLTNFREEVAFVYNPEAEWFWDLIKDSQSLMNMTINRFKESVRYPRNLRTLKITNQKRGQVLLDKLSQLPNLQSLHIHNFSLAPIETNALSHRSLNLHNLTITSAEELASLDPMFSLLTLPALSSLKLSTCQQFLKDEDHITDESLSNAFNYRDDQLTALHALVGRSGCSLLELTLFVEPFPSTAILSLLELQPSLESLTLEIRTPVESQSVLVDLCTRMSQSESPLLPHLQRLVIRESSWKAHTEYDVEKVLHHIKCVLDMLKSRDRNGTRIADVSLEFGRLLLAAHIRTQGYDLPAGLAKRVVAISVRGVRLPGIWQGT</sequence>
<protein>
    <submittedName>
        <fullName evidence="1">Uncharacterized protein</fullName>
    </submittedName>
</protein>
<dbReference type="SUPFAM" id="SSF52047">
    <property type="entry name" value="RNI-like"/>
    <property type="match status" value="1"/>
</dbReference>
<evidence type="ECO:0000313" key="1">
    <source>
        <dbReference type="EMBL" id="KAK7060886.1"/>
    </source>
</evidence>
<proteinExistence type="predicted"/>
<dbReference type="InterPro" id="IPR032675">
    <property type="entry name" value="LRR_dom_sf"/>
</dbReference>
<keyword evidence="2" id="KW-1185">Reference proteome</keyword>
<gene>
    <name evidence="1" type="ORF">VNI00_000619</name>
</gene>
<name>A0AAW0E603_9AGAR</name>
<accession>A0AAW0E603</accession>
<dbReference type="Gene3D" id="3.80.10.10">
    <property type="entry name" value="Ribonuclease Inhibitor"/>
    <property type="match status" value="1"/>
</dbReference>